<evidence type="ECO:0000259" key="2">
    <source>
        <dbReference type="Pfam" id="PF20469"/>
    </source>
</evidence>
<feature type="domain" description="Endonuclease GajA/Old nuclease/RecF-like AAA" evidence="1">
    <location>
        <begin position="1"/>
        <end position="408"/>
    </location>
</feature>
<keyword evidence="3" id="KW-0540">Nuclease</keyword>
<proteinExistence type="predicted"/>
<dbReference type="SUPFAM" id="SSF52540">
    <property type="entry name" value="P-loop containing nucleoside triphosphate hydrolases"/>
    <property type="match status" value="1"/>
</dbReference>
<gene>
    <name evidence="3" type="ORF">BAU25_02295</name>
</gene>
<dbReference type="EMBL" id="MAOE01000121">
    <property type="protein sequence ID" value="OJD58733.1"/>
    <property type="molecule type" value="Genomic_DNA"/>
</dbReference>
<dbReference type="Pfam" id="PF13175">
    <property type="entry name" value="AAA_15"/>
    <property type="match status" value="1"/>
</dbReference>
<dbReference type="AlphaFoldDB" id="A0A1J9U3R8"/>
<dbReference type="InterPro" id="IPR051396">
    <property type="entry name" value="Bact_Antivir_Def_Nuclease"/>
</dbReference>
<protein>
    <submittedName>
        <fullName evidence="3">ATP-dependent endonuclease</fullName>
    </submittedName>
</protein>
<dbReference type="PANTHER" id="PTHR43581">
    <property type="entry name" value="ATP/GTP PHOSPHATASE"/>
    <property type="match status" value="1"/>
</dbReference>
<organism evidence="3 4">
    <name type="scientific">Bacillus albus</name>
    <dbReference type="NCBI Taxonomy" id="2026189"/>
    <lineage>
        <taxon>Bacteria</taxon>
        <taxon>Bacillati</taxon>
        <taxon>Bacillota</taxon>
        <taxon>Bacilli</taxon>
        <taxon>Bacillales</taxon>
        <taxon>Bacillaceae</taxon>
        <taxon>Bacillus</taxon>
        <taxon>Bacillus cereus group</taxon>
    </lineage>
</organism>
<dbReference type="InterPro" id="IPR041685">
    <property type="entry name" value="AAA_GajA/Old/RecF-like"/>
</dbReference>
<dbReference type="InterPro" id="IPR027417">
    <property type="entry name" value="P-loop_NTPase"/>
</dbReference>
<feature type="domain" description="OLD protein-like TOPRIM" evidence="2">
    <location>
        <begin position="474"/>
        <end position="542"/>
    </location>
</feature>
<comment type="caution">
    <text evidence="3">The sequence shown here is derived from an EMBL/GenBank/DDBJ whole genome shotgun (WGS) entry which is preliminary data.</text>
</comment>
<evidence type="ECO:0000313" key="3">
    <source>
        <dbReference type="EMBL" id="OJD58733.1"/>
    </source>
</evidence>
<reference evidence="3 4" key="1">
    <citation type="submission" date="2016-06" db="EMBL/GenBank/DDBJ databases">
        <title>First insights into the genetic diversity and population structure of in the Bacillus cereus group bacteria from diverse marine environments.</title>
        <authorList>
            <person name="Liu Y."/>
            <person name="Lai Q."/>
            <person name="Shao Z."/>
        </authorList>
    </citation>
    <scope>NUCLEOTIDE SEQUENCE [LARGE SCALE GENOMIC DNA]</scope>
    <source>
        <strain evidence="3 4">N35-10-2</strain>
    </source>
</reference>
<dbReference type="Gene3D" id="3.40.50.300">
    <property type="entry name" value="P-loop containing nucleotide triphosphate hydrolases"/>
    <property type="match status" value="1"/>
</dbReference>
<dbReference type="GO" id="GO:0004519">
    <property type="term" value="F:endonuclease activity"/>
    <property type="evidence" value="ECO:0007669"/>
    <property type="project" value="UniProtKB-KW"/>
</dbReference>
<sequence>MKLHSICIEGFRRHTKTEILFSDTTFLIGSNNVGKSSILKALDYLLTDKKKISEHDYFCILNENKENQRLTDEVVITAEFRNVPIEAVEWKGFNRQRLFEYDVPEDSNETGLKIYYRKTYKLGSQTPIIEMQQYKLELKAQFLNCSKVQDYIDAGLSEEDAGEFFIGKTKNQKITGSVLKDLEDIAPEELFDINKSETIWFENPGGISGNVLTKLPKFLLIPDQAKTEELSGNKGALITTLNSLFEDVRNSSSNFEKAQYYLEELAKELDPKDEESEFAQMLSGLNKVVGDVFPETTFLAQANLSNPDEVITPKFDIQLGSNVNTSVDNQGAGVIRSSIFAMLRYRSMRENKLKRQKKEYVRPLLIAFEEPEIYLHPKASQQMRDTIYELSSDLNNQIVATTHSPYMIDLSKNSSQVLNSLYTVTSKYKGTDFFIDEVIANPFNVGQAFKELVNDDKSYVKMLLKVDDSIAKVFFAKNVLIIEGDTEEIVIKETISRMPEELRKIFSYDWEIVKARGKAIIISLVKYLRALGINPYVIHDRDINTPRASQFNDPILEALGDENKHKRIMLEECIEDILGYNSPSRDKPVKAYKHITENWDDNWDGVNSQWKNIIGGLLISSVQGEALKEVAGTIEGFFKEQE</sequence>
<evidence type="ECO:0000259" key="1">
    <source>
        <dbReference type="Pfam" id="PF13175"/>
    </source>
</evidence>
<keyword evidence="3" id="KW-0378">Hydrolase</keyword>
<keyword evidence="3" id="KW-0255">Endonuclease</keyword>
<evidence type="ECO:0000313" key="4">
    <source>
        <dbReference type="Proteomes" id="UP000181873"/>
    </source>
</evidence>
<dbReference type="PANTHER" id="PTHR43581:SF4">
    <property type="entry name" value="ATP_GTP PHOSPHATASE"/>
    <property type="match status" value="1"/>
</dbReference>
<accession>A0A1J9U3R8</accession>
<dbReference type="Pfam" id="PF20469">
    <property type="entry name" value="OLD-like_TOPRIM"/>
    <property type="match status" value="1"/>
</dbReference>
<name>A0A1J9U3R8_9BACI</name>
<dbReference type="Proteomes" id="UP000181873">
    <property type="component" value="Unassembled WGS sequence"/>
</dbReference>
<dbReference type="InterPro" id="IPR034139">
    <property type="entry name" value="TOPRIM_OLD"/>
</dbReference>